<gene>
    <name evidence="1" type="ORF">BJI69_13645</name>
</gene>
<sequence length="194" mass="20959">MPRPNDIQLASADVRYVAHWAIASHDSGGLPYVIVDKLNARVFVFDALGHLEGSAPALLGMTKGDRSRAGIGDEKVVAIPPADRITPAGRFVASEGSSLHGESILWIDYATALALHPVVPGTRLERRAQRLASPTSEDNRISYGCVNVPSAFYGRFIAPAFEHSSGIVYILPERSAARDMFVTHEQDMPPPSVE</sequence>
<protein>
    <submittedName>
        <fullName evidence="1">L,D-transpeptidase</fullName>
    </submittedName>
</protein>
<evidence type="ECO:0000313" key="2">
    <source>
        <dbReference type="Proteomes" id="UP000182987"/>
    </source>
</evidence>
<dbReference type="OrthoDB" id="7202732at2"/>
<reference evidence="2" key="1">
    <citation type="submission" date="2016-09" db="EMBL/GenBank/DDBJ databases">
        <authorList>
            <person name="Lysoe E."/>
        </authorList>
    </citation>
    <scope>NUCLEOTIDE SEQUENCE [LARGE SCALE GENOMIC DNA]</scope>
    <source>
        <strain evidence="2">LJ96T</strain>
    </source>
</reference>
<organism evidence="1 2">
    <name type="scientific">Luteibacter rhizovicinus DSM 16549</name>
    <dbReference type="NCBI Taxonomy" id="1440763"/>
    <lineage>
        <taxon>Bacteria</taxon>
        <taxon>Pseudomonadati</taxon>
        <taxon>Pseudomonadota</taxon>
        <taxon>Gammaproteobacteria</taxon>
        <taxon>Lysobacterales</taxon>
        <taxon>Rhodanobacteraceae</taxon>
        <taxon>Luteibacter</taxon>
    </lineage>
</organism>
<dbReference type="Proteomes" id="UP000182987">
    <property type="component" value="Chromosome"/>
</dbReference>
<dbReference type="STRING" id="1440763.BJI69_13645"/>
<dbReference type="RefSeq" id="WP_046967258.1">
    <property type="nucleotide sequence ID" value="NZ_CP017480.1"/>
</dbReference>
<accession>A0A1L3EZU1</accession>
<keyword evidence="2" id="KW-1185">Reference proteome</keyword>
<dbReference type="AlphaFoldDB" id="A0A1L3EZU1"/>
<evidence type="ECO:0000313" key="1">
    <source>
        <dbReference type="EMBL" id="APG06547.1"/>
    </source>
</evidence>
<dbReference type="KEGG" id="lrz:BJI69_13645"/>
<name>A0A1L3EZU1_9GAMM</name>
<proteinExistence type="predicted"/>
<dbReference type="EMBL" id="CP017480">
    <property type="protein sequence ID" value="APG06547.1"/>
    <property type="molecule type" value="Genomic_DNA"/>
</dbReference>